<dbReference type="RefSeq" id="WP_045774270.1">
    <property type="nucleotide sequence ID" value="NZ_LAJY01000019.1"/>
</dbReference>
<protein>
    <recommendedName>
        <fullName evidence="5">NADH-quinone oxidoreductase subunit N</fullName>
        <ecNumber evidence="5">7.1.1.-</ecNumber>
    </recommendedName>
    <alternativeName>
        <fullName evidence="5">NADH dehydrogenase I subunit N</fullName>
    </alternativeName>
    <alternativeName>
        <fullName evidence="5">NDH-1 subunit N</fullName>
    </alternativeName>
</protein>
<feature type="transmembrane region" description="Helical" evidence="5">
    <location>
        <begin position="274"/>
        <end position="295"/>
    </location>
</feature>
<comment type="similarity">
    <text evidence="5">Belongs to the complex I subunit 2 family.</text>
</comment>
<organism evidence="8 9">
    <name type="scientific">Elstera litoralis</name>
    <dbReference type="NCBI Taxonomy" id="552518"/>
    <lineage>
        <taxon>Bacteria</taxon>
        <taxon>Pseudomonadati</taxon>
        <taxon>Pseudomonadota</taxon>
        <taxon>Alphaproteobacteria</taxon>
        <taxon>Rhodospirillales</taxon>
        <taxon>Rhodospirillaceae</taxon>
        <taxon>Elstera</taxon>
    </lineage>
</organism>
<reference evidence="8 9" key="1">
    <citation type="submission" date="2015-03" db="EMBL/GenBank/DDBJ databases">
        <title>Draft genome sequence of Elstera litoralis.</title>
        <authorList>
            <person name="Rahalkar M.C."/>
            <person name="Dhakephalkar P.K."/>
            <person name="Pore S.D."/>
            <person name="Arora P."/>
            <person name="Kapse N.G."/>
            <person name="Pandit P.S."/>
        </authorList>
    </citation>
    <scope>NUCLEOTIDE SEQUENCE [LARGE SCALE GENOMIC DNA]</scope>
    <source>
        <strain evidence="8 9">Dia-1</strain>
    </source>
</reference>
<comment type="subunit">
    <text evidence="5">NDH-1 is composed of 14 different subunits. Subunits NuoA, H, J, K, L, M, N constitute the membrane sector of the complex.</text>
</comment>
<dbReference type="GO" id="GO:0042773">
    <property type="term" value="P:ATP synthesis coupled electron transport"/>
    <property type="evidence" value="ECO:0007669"/>
    <property type="project" value="InterPro"/>
</dbReference>
<feature type="transmembrane region" description="Helical" evidence="5">
    <location>
        <begin position="406"/>
        <end position="427"/>
    </location>
</feature>
<dbReference type="GO" id="GO:0012505">
    <property type="term" value="C:endomembrane system"/>
    <property type="evidence" value="ECO:0007669"/>
    <property type="project" value="UniProtKB-SubCell"/>
</dbReference>
<feature type="transmembrane region" description="Helical" evidence="5">
    <location>
        <begin position="243"/>
        <end position="262"/>
    </location>
</feature>
<dbReference type="AlphaFoldDB" id="A0A0F3IWI9"/>
<feature type="transmembrane region" description="Helical" evidence="5">
    <location>
        <begin position="41"/>
        <end position="62"/>
    </location>
</feature>
<evidence type="ECO:0000256" key="3">
    <source>
        <dbReference type="ARBA" id="ARBA00022989"/>
    </source>
</evidence>
<gene>
    <name evidence="5" type="primary">nuoN</name>
    <name evidence="8" type="ORF">VZ95_01275</name>
</gene>
<dbReference type="EC" id="7.1.1.-" evidence="5"/>
<feature type="transmembrane region" description="Helical" evidence="5">
    <location>
        <begin position="372"/>
        <end position="394"/>
    </location>
</feature>
<dbReference type="Proteomes" id="UP000033774">
    <property type="component" value="Unassembled WGS sequence"/>
</dbReference>
<keyword evidence="2 5" id="KW-0812">Transmembrane</keyword>
<evidence type="ECO:0000256" key="4">
    <source>
        <dbReference type="ARBA" id="ARBA00023136"/>
    </source>
</evidence>
<feature type="transmembrane region" description="Helical" evidence="5">
    <location>
        <begin position="74"/>
        <end position="98"/>
    </location>
</feature>
<keyword evidence="4 5" id="KW-0472">Membrane</keyword>
<keyword evidence="5" id="KW-1278">Translocase</keyword>
<dbReference type="GO" id="GO:0008137">
    <property type="term" value="F:NADH dehydrogenase (ubiquinone) activity"/>
    <property type="evidence" value="ECO:0007669"/>
    <property type="project" value="InterPro"/>
</dbReference>
<keyword evidence="5" id="KW-0520">NAD</keyword>
<evidence type="ECO:0000313" key="8">
    <source>
        <dbReference type="EMBL" id="KJV11002.1"/>
    </source>
</evidence>
<feature type="transmembrane region" description="Helical" evidence="5">
    <location>
        <begin position="164"/>
        <end position="188"/>
    </location>
</feature>
<dbReference type="HAMAP" id="MF_00445">
    <property type="entry name" value="NDH1_NuoN_1"/>
    <property type="match status" value="1"/>
</dbReference>
<feature type="transmembrane region" description="Helical" evidence="5">
    <location>
        <begin position="208"/>
        <end position="231"/>
    </location>
</feature>
<keyword evidence="3 5" id="KW-1133">Transmembrane helix</keyword>
<accession>A0A0F3IWI9</accession>
<feature type="transmembrane region" description="Helical" evidence="5">
    <location>
        <begin position="448"/>
        <end position="466"/>
    </location>
</feature>
<dbReference type="GO" id="GO:0050136">
    <property type="term" value="F:NADH dehydrogenase (quinone) (non-electrogenic) activity"/>
    <property type="evidence" value="ECO:0007669"/>
    <property type="project" value="UniProtKB-UniRule"/>
</dbReference>
<name>A0A0F3IWI9_9PROT</name>
<dbReference type="NCBIfam" id="NF004440">
    <property type="entry name" value="PRK05777.1-3"/>
    <property type="match status" value="1"/>
</dbReference>
<dbReference type="GO" id="GO:0005886">
    <property type="term" value="C:plasma membrane"/>
    <property type="evidence" value="ECO:0007669"/>
    <property type="project" value="UniProtKB-SubCell"/>
</dbReference>
<sequence>MTNVFAKVDLATVVPELFLALAAMVLLLSGAFLGEKRATRATTIGAIFAFAIAAVFVVMMPYGDSGRVAFNSLVHVSAFTAFLKVLILLGSALALVLSSDFFEKEKIARFEYPVLVVLATVGMLIMVSAYDLMTLYMGLEMQSLALYVIASFHRDSAKSTEAGLKYFVLGALSSGMLLYGISLVYGFAGSTNFAMLAPLLTDNPEAGVVIGMVFIIVGLAFKVSAVPFHMWTPDVYEGAPTPVSSFFAAAPKVAAMGLLVQVLTGPFGGMVGQWQQIIVFVSIASMVFGSVAAINQRNIKRLMAYSSIGHMGFTLVGLAAANADGLTGVLVYLAVYVVMGLGTFACIIAMRVNGKAVEQIDDLAGLSRTQPLVALALGMFMFSMAGIPPLAGFFSKFYVFRAAVQADLFALTIIGVLASVVGAFYYLRVIKVMYFDQPSIQFDRMAPGVALVAGSTCLVTALFWIYPAAIINVAARVSTLVIGG</sequence>
<comment type="catalytic activity">
    <reaction evidence="5">
        <text>a quinone + NADH + 5 H(+)(in) = a quinol + NAD(+) + 4 H(+)(out)</text>
        <dbReference type="Rhea" id="RHEA:57888"/>
        <dbReference type="ChEBI" id="CHEBI:15378"/>
        <dbReference type="ChEBI" id="CHEBI:24646"/>
        <dbReference type="ChEBI" id="CHEBI:57540"/>
        <dbReference type="ChEBI" id="CHEBI:57945"/>
        <dbReference type="ChEBI" id="CHEBI:132124"/>
    </reaction>
</comment>
<dbReference type="OrthoDB" id="9811718at2"/>
<dbReference type="PATRIC" id="fig|552518.3.peg.905"/>
<feature type="transmembrane region" description="Helical" evidence="5">
    <location>
        <begin position="135"/>
        <end position="152"/>
    </location>
</feature>
<keyword evidence="9" id="KW-1185">Reference proteome</keyword>
<evidence type="ECO:0000256" key="6">
    <source>
        <dbReference type="RuleBase" id="RU000320"/>
    </source>
</evidence>
<keyword evidence="5" id="KW-0874">Quinone</keyword>
<feature type="transmembrane region" description="Helical" evidence="5">
    <location>
        <begin position="302"/>
        <end position="323"/>
    </location>
</feature>
<feature type="domain" description="NADH:quinone oxidoreductase/Mrp antiporter transmembrane" evidence="7">
    <location>
        <begin position="129"/>
        <end position="421"/>
    </location>
</feature>
<comment type="caution">
    <text evidence="8">The sequence shown here is derived from an EMBL/GenBank/DDBJ whole genome shotgun (WGS) entry which is preliminary data.</text>
</comment>
<keyword evidence="5" id="KW-1003">Cell membrane</keyword>
<feature type="transmembrane region" description="Helical" evidence="5">
    <location>
        <begin position="329"/>
        <end position="352"/>
    </location>
</feature>
<proteinExistence type="inferred from homology"/>
<dbReference type="InterPro" id="IPR001750">
    <property type="entry name" value="ND/Mrp_TM"/>
</dbReference>
<keyword evidence="5" id="KW-0830">Ubiquinone</keyword>
<evidence type="ECO:0000256" key="1">
    <source>
        <dbReference type="ARBA" id="ARBA00004127"/>
    </source>
</evidence>
<evidence type="ECO:0000256" key="5">
    <source>
        <dbReference type="HAMAP-Rule" id="MF_00445"/>
    </source>
</evidence>
<evidence type="ECO:0000313" key="9">
    <source>
        <dbReference type="Proteomes" id="UP000033774"/>
    </source>
</evidence>
<evidence type="ECO:0000259" key="7">
    <source>
        <dbReference type="Pfam" id="PF00361"/>
    </source>
</evidence>
<keyword evidence="5" id="KW-0813">Transport</keyword>
<feature type="transmembrane region" description="Helical" evidence="5">
    <location>
        <begin position="110"/>
        <end position="129"/>
    </location>
</feature>
<comment type="subcellular location">
    <subcellularLocation>
        <location evidence="5">Cell membrane</location>
        <topology evidence="5">Multi-pass membrane protein</topology>
    </subcellularLocation>
    <subcellularLocation>
        <location evidence="1">Endomembrane system</location>
        <topology evidence="1">Multi-pass membrane protein</topology>
    </subcellularLocation>
    <subcellularLocation>
        <location evidence="6">Membrane</location>
        <topology evidence="6">Multi-pass membrane protein</topology>
    </subcellularLocation>
</comment>
<feature type="transmembrane region" description="Helical" evidence="5">
    <location>
        <begin position="17"/>
        <end position="34"/>
    </location>
</feature>
<dbReference type="NCBIfam" id="TIGR01770">
    <property type="entry name" value="NDH_I_N"/>
    <property type="match status" value="1"/>
</dbReference>
<comment type="function">
    <text evidence="5">NDH-1 shuttles electrons from NADH, via FMN and iron-sulfur (Fe-S) centers, to quinones in the respiratory chain. The immediate electron acceptor for the enzyme in this species is believed to be ubiquinone. Couples the redox reaction to proton translocation (for every two electrons transferred, four hydrogen ions are translocated across the cytoplasmic membrane), and thus conserves the redox energy in a proton gradient.</text>
</comment>
<dbReference type="InterPro" id="IPR010096">
    <property type="entry name" value="NADH-Q_OxRdtase_suN/2"/>
</dbReference>
<dbReference type="GO" id="GO:0048038">
    <property type="term" value="F:quinone binding"/>
    <property type="evidence" value="ECO:0007669"/>
    <property type="project" value="UniProtKB-KW"/>
</dbReference>
<evidence type="ECO:0000256" key="2">
    <source>
        <dbReference type="ARBA" id="ARBA00022692"/>
    </source>
</evidence>
<dbReference type="Pfam" id="PF00361">
    <property type="entry name" value="Proton_antipo_M"/>
    <property type="match status" value="1"/>
</dbReference>
<dbReference type="PANTHER" id="PTHR22773">
    <property type="entry name" value="NADH DEHYDROGENASE"/>
    <property type="match status" value="1"/>
</dbReference>
<dbReference type="EMBL" id="LAJY01000019">
    <property type="protein sequence ID" value="KJV11002.1"/>
    <property type="molecule type" value="Genomic_DNA"/>
</dbReference>